<dbReference type="OrthoDB" id="27330at2"/>
<feature type="compositionally biased region" description="Acidic residues" evidence="3">
    <location>
        <begin position="504"/>
        <end position="514"/>
    </location>
</feature>
<proteinExistence type="inferred from homology"/>
<dbReference type="AlphaFoldDB" id="A0A133ZDK2"/>
<dbReference type="Proteomes" id="UP000070394">
    <property type="component" value="Unassembled WGS sequence"/>
</dbReference>
<protein>
    <submittedName>
        <fullName evidence="6">Cell envelope-like function transcriptional attenuator common domain protein</fullName>
    </submittedName>
</protein>
<dbReference type="Pfam" id="PF03816">
    <property type="entry name" value="LytR_cpsA_psr"/>
    <property type="match status" value="1"/>
</dbReference>
<dbReference type="STRING" id="467210.HMPREF1866_02591"/>
<comment type="caution">
    <text evidence="6">The sequence shown here is derived from an EMBL/GenBank/DDBJ whole genome shotgun (WGS) entry which is preliminary data.</text>
</comment>
<organism evidence="6 7">
    <name type="scientific">Lachnoanaerobaculum saburreum</name>
    <dbReference type="NCBI Taxonomy" id="467210"/>
    <lineage>
        <taxon>Bacteria</taxon>
        <taxon>Bacillati</taxon>
        <taxon>Bacillota</taxon>
        <taxon>Clostridia</taxon>
        <taxon>Lachnospirales</taxon>
        <taxon>Lachnospiraceae</taxon>
        <taxon>Lachnoanaerobaculum</taxon>
    </lineage>
</organism>
<evidence type="ECO:0000256" key="4">
    <source>
        <dbReference type="SAM" id="Phobius"/>
    </source>
</evidence>
<feature type="compositionally biased region" description="Polar residues" evidence="3">
    <location>
        <begin position="76"/>
        <end position="93"/>
    </location>
</feature>
<comment type="similarity">
    <text evidence="1">Belongs to the LytR/CpsA/Psr (LCP) family.</text>
</comment>
<dbReference type="RefSeq" id="WP_060932135.1">
    <property type="nucleotide sequence ID" value="NZ_KQ959848.1"/>
</dbReference>
<dbReference type="NCBIfam" id="TIGR00350">
    <property type="entry name" value="lytR_cpsA_psr"/>
    <property type="match status" value="1"/>
</dbReference>
<dbReference type="Gene3D" id="3.40.630.190">
    <property type="entry name" value="LCP protein"/>
    <property type="match status" value="1"/>
</dbReference>
<dbReference type="EMBL" id="LSDA01000140">
    <property type="protein sequence ID" value="KXB53519.1"/>
    <property type="molecule type" value="Genomic_DNA"/>
</dbReference>
<accession>A0A133ZDK2</accession>
<feature type="compositionally biased region" description="Acidic residues" evidence="3">
    <location>
        <begin position="553"/>
        <end position="568"/>
    </location>
</feature>
<feature type="region of interest" description="Disordered" evidence="3">
    <location>
        <begin position="498"/>
        <end position="568"/>
    </location>
</feature>
<keyword evidence="4" id="KW-0812">Transmembrane</keyword>
<evidence type="ECO:0000256" key="3">
    <source>
        <dbReference type="SAM" id="MobiDB-lite"/>
    </source>
</evidence>
<feature type="transmembrane region" description="Helical" evidence="4">
    <location>
        <begin position="187"/>
        <end position="209"/>
    </location>
</feature>
<name>A0A133ZDK2_9FIRM</name>
<evidence type="ECO:0000313" key="6">
    <source>
        <dbReference type="EMBL" id="KXB53519.1"/>
    </source>
</evidence>
<feature type="domain" description="Cell envelope-related transcriptional attenuator" evidence="5">
    <location>
        <begin position="239"/>
        <end position="395"/>
    </location>
</feature>
<feature type="compositionally biased region" description="Acidic residues" evidence="3">
    <location>
        <begin position="534"/>
        <end position="545"/>
    </location>
</feature>
<evidence type="ECO:0000313" key="7">
    <source>
        <dbReference type="Proteomes" id="UP000070394"/>
    </source>
</evidence>
<reference evidence="7" key="1">
    <citation type="submission" date="2016-01" db="EMBL/GenBank/DDBJ databases">
        <authorList>
            <person name="Mitreva M."/>
            <person name="Pepin K.H."/>
            <person name="Mihindukulasuriya K.A."/>
            <person name="Fulton R."/>
            <person name="Fronick C."/>
            <person name="O'Laughlin M."/>
            <person name="Miner T."/>
            <person name="Herter B."/>
            <person name="Rosa B.A."/>
            <person name="Cordes M."/>
            <person name="Tomlinson C."/>
            <person name="Wollam A."/>
            <person name="Palsikar V.B."/>
            <person name="Mardis E.R."/>
            <person name="Wilson R.K."/>
        </authorList>
    </citation>
    <scope>NUCLEOTIDE SEQUENCE [LARGE SCALE GENOMIC DNA]</scope>
    <source>
        <strain evidence="7">DNF00896</strain>
    </source>
</reference>
<dbReference type="PANTHER" id="PTHR33392">
    <property type="entry name" value="POLYISOPRENYL-TEICHOIC ACID--PEPTIDOGLYCAN TEICHOIC ACID TRANSFERASE TAGU"/>
    <property type="match status" value="1"/>
</dbReference>
<keyword evidence="4" id="KW-0472">Membrane</keyword>
<feature type="region of interest" description="Disordered" evidence="3">
    <location>
        <begin position="73"/>
        <end position="139"/>
    </location>
</feature>
<keyword evidence="2" id="KW-0175">Coiled coil</keyword>
<dbReference type="PANTHER" id="PTHR33392:SF6">
    <property type="entry name" value="POLYISOPRENYL-TEICHOIC ACID--PEPTIDOGLYCAN TEICHOIC ACID TRANSFERASE TAGU"/>
    <property type="match status" value="1"/>
</dbReference>
<evidence type="ECO:0000256" key="2">
    <source>
        <dbReference type="SAM" id="Coils"/>
    </source>
</evidence>
<dbReference type="PATRIC" id="fig|467210.3.peg.2566"/>
<keyword evidence="4" id="KW-1133">Transmembrane helix</keyword>
<feature type="region of interest" description="Disordered" evidence="3">
    <location>
        <begin position="157"/>
        <end position="181"/>
    </location>
</feature>
<feature type="compositionally biased region" description="Basic and acidic residues" evidence="3">
    <location>
        <begin position="522"/>
        <end position="533"/>
    </location>
</feature>
<dbReference type="InterPro" id="IPR050922">
    <property type="entry name" value="LytR/CpsA/Psr_CW_biosynth"/>
</dbReference>
<evidence type="ECO:0000256" key="1">
    <source>
        <dbReference type="ARBA" id="ARBA00006068"/>
    </source>
</evidence>
<feature type="coiled-coil region" evidence="2">
    <location>
        <begin position="18"/>
        <end position="68"/>
    </location>
</feature>
<evidence type="ECO:0000259" key="5">
    <source>
        <dbReference type="Pfam" id="PF03816"/>
    </source>
</evidence>
<gene>
    <name evidence="6" type="ORF">HMPREF1866_02591</name>
</gene>
<sequence>MRDDDLYKELSEADSEDLEKYLRDLAKLKKIREEEKLKEENEKLKKTINENNKKLEEIGKNIRKVEKKADKINIIGNGSSKPKNGRNIKSNVSEDVEPDGIKIPLPKSNQKSVVRKNDSLRFSEPQEAPKKTVKKKVQKPVTKKIVKTQKVTKKVNVGPTSKQLKKAQKQVKANEAKQKKPKKKRGFLGRLVLLILLFTIVGGGTYFAFHYVKNQKGYYTVAVFGVDSRDGNVGKGALSDVNMIVNVNRETGDIQLVSIYRDMYSMIDSDGKFHKFNQAYVEGGPEQAMQTLNRNLDMDLKEYITVNWKAVIDAINILGGVDLEVTDAEFKYLNSFIAKTVEATGVGSHELEHAGMNHLDGVQAVAYARLRLMDTDFNRTERQRKVVSLAFDKAKSANFSTLYSILVAVLPQTSTNVGINDLIPFAKDISKYHLSETAGFPFDKDTKKMHRRDYVVPVTLKSNVIALHQMLFGKIPGYTYTPSEELIKISNKIIKDSGLGADKEDTDVNVDTDLEGAIGISPHKDDGETKEGEHIEDESKEDESGDETRQDESSDETDLESQSETGSE</sequence>
<keyword evidence="7" id="KW-1185">Reference proteome</keyword>
<dbReference type="InterPro" id="IPR004474">
    <property type="entry name" value="LytR_CpsA_psr"/>
</dbReference>